<protein>
    <submittedName>
        <fullName evidence="1">Uncharacterized protein</fullName>
    </submittedName>
</protein>
<dbReference type="OrthoDB" id="6780543at2759"/>
<dbReference type="AlphaFoldDB" id="A0A3S5CEM3"/>
<evidence type="ECO:0000313" key="2">
    <source>
        <dbReference type="Proteomes" id="UP000784294"/>
    </source>
</evidence>
<evidence type="ECO:0000313" key="1">
    <source>
        <dbReference type="EMBL" id="VEL14974.1"/>
    </source>
</evidence>
<reference evidence="1" key="1">
    <citation type="submission" date="2018-11" db="EMBL/GenBank/DDBJ databases">
        <authorList>
            <consortium name="Pathogen Informatics"/>
        </authorList>
    </citation>
    <scope>NUCLEOTIDE SEQUENCE</scope>
</reference>
<keyword evidence="2" id="KW-1185">Reference proteome</keyword>
<comment type="caution">
    <text evidence="1">The sequence shown here is derived from an EMBL/GenBank/DDBJ whole genome shotgun (WGS) entry which is preliminary data.</text>
</comment>
<dbReference type="InterPro" id="IPR042239">
    <property type="entry name" value="Nop_C"/>
</dbReference>
<organism evidence="1 2">
    <name type="scientific">Protopolystoma xenopodis</name>
    <dbReference type="NCBI Taxonomy" id="117903"/>
    <lineage>
        <taxon>Eukaryota</taxon>
        <taxon>Metazoa</taxon>
        <taxon>Spiralia</taxon>
        <taxon>Lophotrochozoa</taxon>
        <taxon>Platyhelminthes</taxon>
        <taxon>Monogenea</taxon>
        <taxon>Polyopisthocotylea</taxon>
        <taxon>Polystomatidea</taxon>
        <taxon>Polystomatidae</taxon>
        <taxon>Protopolystoma</taxon>
    </lineage>
</organism>
<accession>A0A3S5CEM3</accession>
<dbReference type="Proteomes" id="UP000784294">
    <property type="component" value="Unassembled WGS sequence"/>
</dbReference>
<proteinExistence type="predicted"/>
<name>A0A3S5CEM3_9PLAT</name>
<sequence>MFCFLRSGAVTAHSFGLISSACRRQSLLNSINPSGLTCLNHVHKSKRRPWYSRVKTISAGRLTADVIRRRAARLLAAKAALACRADCFRTHNPAPVALSSIDSTNKPDDSTSKLKRLSTAVDAGLYGKHLGQQVQHQLRIWTESNGVNFGRTQEQIKMQRLRRTKYRKAKRKAWRKRKLERAGLFKTKLQLAETSMSSLHKPENGISVLNEDSLSSLPSSESSPLHQISNLNKLLLTDFNQVSPSTSECRINERKVKTMKITKQKQKTRS</sequence>
<dbReference type="PROSITE" id="PS51257">
    <property type="entry name" value="PROKAR_LIPOPROTEIN"/>
    <property type="match status" value="1"/>
</dbReference>
<dbReference type="SUPFAM" id="SSF89124">
    <property type="entry name" value="Nop domain"/>
    <property type="match status" value="1"/>
</dbReference>
<gene>
    <name evidence="1" type="ORF">PXEA_LOCUS8414</name>
</gene>
<dbReference type="Gene3D" id="1.10.246.90">
    <property type="entry name" value="Nop domain"/>
    <property type="match status" value="1"/>
</dbReference>
<dbReference type="EMBL" id="CAAALY010022979">
    <property type="protein sequence ID" value="VEL14974.1"/>
    <property type="molecule type" value="Genomic_DNA"/>
</dbReference>
<dbReference type="InterPro" id="IPR036070">
    <property type="entry name" value="Nop_dom_sf"/>
</dbReference>